<dbReference type="Proteomes" id="UP000002407">
    <property type="component" value="Chromosome"/>
</dbReference>
<accession>A7HZH6</accession>
<feature type="domain" description="D-isomer specific 2-hydroxyacid dehydrogenase NAD-binding" evidence="6">
    <location>
        <begin position="106"/>
        <end position="285"/>
    </location>
</feature>
<dbReference type="EC" id="1.1.1.29" evidence="7"/>
<evidence type="ECO:0000256" key="2">
    <source>
        <dbReference type="ARBA" id="ARBA00023002"/>
    </source>
</evidence>
<protein>
    <submittedName>
        <fullName evidence="7">Glycerate dehydrogenase</fullName>
        <ecNumber evidence="7">1.1.1.29</ecNumber>
    </submittedName>
</protein>
<dbReference type="EMBL" id="CP000776">
    <property type="protein sequence ID" value="ABS51933.1"/>
    <property type="molecule type" value="Genomic_DNA"/>
</dbReference>
<dbReference type="InterPro" id="IPR029753">
    <property type="entry name" value="D-isomer_DH_CS"/>
</dbReference>
<dbReference type="PANTHER" id="PTHR43761:SF1">
    <property type="entry name" value="D-ISOMER SPECIFIC 2-HYDROXYACID DEHYDROGENASE CATALYTIC DOMAIN-CONTAINING PROTEIN-RELATED"/>
    <property type="match status" value="1"/>
</dbReference>
<dbReference type="RefSeq" id="WP_011991514.1">
    <property type="nucleotide sequence ID" value="NC_009714.1"/>
</dbReference>
<dbReference type="PROSITE" id="PS00670">
    <property type="entry name" value="D_2_HYDROXYACID_DH_2"/>
    <property type="match status" value="1"/>
</dbReference>
<name>A7HZH6_CAMHC</name>
<dbReference type="KEGG" id="cha:CHAB381_0045"/>
<dbReference type="NCBIfam" id="NF006263">
    <property type="entry name" value="PRK08410.1"/>
    <property type="match status" value="1"/>
</dbReference>
<dbReference type="STRING" id="360107.CHAB381_0045"/>
<evidence type="ECO:0000259" key="5">
    <source>
        <dbReference type="Pfam" id="PF00389"/>
    </source>
</evidence>
<keyword evidence="3" id="KW-0520">NAD</keyword>
<dbReference type="InterPro" id="IPR036291">
    <property type="entry name" value="NAD(P)-bd_dom_sf"/>
</dbReference>
<dbReference type="SUPFAM" id="SSF51735">
    <property type="entry name" value="NAD(P)-binding Rossmann-fold domains"/>
    <property type="match status" value="1"/>
</dbReference>
<dbReference type="Pfam" id="PF02826">
    <property type="entry name" value="2-Hacid_dh_C"/>
    <property type="match status" value="1"/>
</dbReference>
<evidence type="ECO:0000256" key="4">
    <source>
        <dbReference type="RuleBase" id="RU003719"/>
    </source>
</evidence>
<dbReference type="GO" id="GO:0051287">
    <property type="term" value="F:NAD binding"/>
    <property type="evidence" value="ECO:0007669"/>
    <property type="project" value="InterPro"/>
</dbReference>
<dbReference type="HOGENOM" id="CLU_019796_1_3_7"/>
<dbReference type="Gene3D" id="3.40.50.720">
    <property type="entry name" value="NAD(P)-binding Rossmann-like Domain"/>
    <property type="match status" value="2"/>
</dbReference>
<keyword evidence="2 4" id="KW-0560">Oxidoreductase</keyword>
<sequence length="310" mass="33897">MKIVCLDADTLGVDADFSALEALGEFISYKNTKNSETIERLKNADIVITNKVLITKEVIENTNLKMIAISATGMNNVDLKAAAAKNITVKNVAGYSTNSVVQQTFASLFEMLNKVSYYSSYCKNGEWAKSEIFTHLSSPITEIFGKEFGVVGLGAIGKNVAEIASAFGANVRYYSTSGMHEDDNFISVSLDSLLKTSDILSIHAPLNERTKNLIGENEIAKMKDGAILMNFGRGGIVDENALAKAVDEKNLHVILDVLEIEPMKENHPLLNVKNGQNVLITPHIAWASVEARKKLVELLVKNIKDFINGK</sequence>
<gene>
    <name evidence="7" type="ordered locus">CHAB381_0045</name>
</gene>
<evidence type="ECO:0000259" key="6">
    <source>
        <dbReference type="Pfam" id="PF02826"/>
    </source>
</evidence>
<dbReference type="CDD" id="cd12162">
    <property type="entry name" value="2-Hacid_dh_4"/>
    <property type="match status" value="1"/>
</dbReference>
<dbReference type="Pfam" id="PF00389">
    <property type="entry name" value="2-Hacid_dh"/>
    <property type="match status" value="1"/>
</dbReference>
<dbReference type="InterPro" id="IPR050418">
    <property type="entry name" value="D-iso_2-hydroxyacid_DH_PdxB"/>
</dbReference>
<dbReference type="SUPFAM" id="SSF52283">
    <property type="entry name" value="Formate/glycerate dehydrogenase catalytic domain-like"/>
    <property type="match status" value="1"/>
</dbReference>
<dbReference type="OrthoDB" id="9805416at2"/>
<evidence type="ECO:0000256" key="1">
    <source>
        <dbReference type="ARBA" id="ARBA00005854"/>
    </source>
</evidence>
<dbReference type="eggNOG" id="COG1052">
    <property type="taxonomic scope" value="Bacteria"/>
</dbReference>
<evidence type="ECO:0000256" key="3">
    <source>
        <dbReference type="ARBA" id="ARBA00023027"/>
    </source>
</evidence>
<dbReference type="PANTHER" id="PTHR43761">
    <property type="entry name" value="D-ISOMER SPECIFIC 2-HYDROXYACID DEHYDROGENASE FAMILY PROTEIN (AFU_ORTHOLOGUE AFUA_1G13630)"/>
    <property type="match status" value="1"/>
</dbReference>
<dbReference type="PROSITE" id="PS00671">
    <property type="entry name" value="D_2_HYDROXYACID_DH_3"/>
    <property type="match status" value="1"/>
</dbReference>
<evidence type="ECO:0000313" key="8">
    <source>
        <dbReference type="Proteomes" id="UP000002407"/>
    </source>
</evidence>
<organism evidence="7 8">
    <name type="scientific">Campylobacter hominis (strain ATCC BAA-381 / DSM 21671 / CCUG 45161 / LMG 19568 / NCTC 13146 / CH001A)</name>
    <dbReference type="NCBI Taxonomy" id="360107"/>
    <lineage>
        <taxon>Bacteria</taxon>
        <taxon>Pseudomonadati</taxon>
        <taxon>Campylobacterota</taxon>
        <taxon>Epsilonproteobacteria</taxon>
        <taxon>Campylobacterales</taxon>
        <taxon>Campylobacteraceae</taxon>
        <taxon>Campylobacter</taxon>
    </lineage>
</organism>
<dbReference type="InterPro" id="IPR006140">
    <property type="entry name" value="D-isomer_DH_NAD-bd"/>
</dbReference>
<dbReference type="InterPro" id="IPR006139">
    <property type="entry name" value="D-isomer_2_OHA_DH_cat_dom"/>
</dbReference>
<dbReference type="GO" id="GO:0008465">
    <property type="term" value="F:hydroxypyruvate reductase (NADH) activity"/>
    <property type="evidence" value="ECO:0007669"/>
    <property type="project" value="UniProtKB-EC"/>
</dbReference>
<comment type="similarity">
    <text evidence="1 4">Belongs to the D-isomer specific 2-hydroxyacid dehydrogenase family.</text>
</comment>
<reference evidence="8" key="1">
    <citation type="submission" date="2007-07" db="EMBL/GenBank/DDBJ databases">
        <title>Complete genome sequence of Campylobacter hominis ATCC BAA-381, a commensal isolated from the human gastrointestinal tract.</title>
        <authorList>
            <person name="Fouts D.E."/>
            <person name="Mongodin E.F."/>
            <person name="Puiu D."/>
            <person name="Sebastian Y."/>
            <person name="Miller W.G."/>
            <person name="Mandrell R.E."/>
            <person name="Nelson K.E."/>
        </authorList>
    </citation>
    <scope>NUCLEOTIDE SEQUENCE [LARGE SCALE GENOMIC DNA]</scope>
    <source>
        <strain evidence="8">ATCC BAA-381 / LMG 19568 / NCTC 13146 / CH001A</strain>
    </source>
</reference>
<feature type="domain" description="D-isomer specific 2-hydroxyacid dehydrogenase catalytic" evidence="5">
    <location>
        <begin position="25"/>
        <end position="310"/>
    </location>
</feature>
<proteinExistence type="inferred from homology"/>
<keyword evidence="8" id="KW-1185">Reference proteome</keyword>
<evidence type="ECO:0000313" key="7">
    <source>
        <dbReference type="EMBL" id="ABS51933.1"/>
    </source>
</evidence>
<dbReference type="AlphaFoldDB" id="A7HZH6"/>